<dbReference type="RefSeq" id="WP_139880466.1">
    <property type="nucleotide sequence ID" value="NZ_VFBM01000001.1"/>
</dbReference>
<dbReference type="InterPro" id="IPR011604">
    <property type="entry name" value="PDDEXK-like_dom_sf"/>
</dbReference>
<proteinExistence type="predicted"/>
<dbReference type="Proteomes" id="UP000314285">
    <property type="component" value="Unassembled WGS sequence"/>
</dbReference>
<protein>
    <submittedName>
        <fullName evidence="2">PD-(D/E)XK nuclease family protein</fullName>
    </submittedName>
</protein>
<gene>
    <name evidence="2" type="ORF">FHY67_00190</name>
</gene>
<comment type="caution">
    <text evidence="2">The sequence shown here is derived from an EMBL/GenBank/DDBJ whole genome shotgun (WGS) entry which is preliminary data.</text>
</comment>
<evidence type="ECO:0000259" key="1">
    <source>
        <dbReference type="Pfam" id="PF12705"/>
    </source>
</evidence>
<name>A0A8H2PW90_ACIRA</name>
<organism evidence="2 3">
    <name type="scientific">Acinetobacter radioresistens</name>
    <dbReference type="NCBI Taxonomy" id="40216"/>
    <lineage>
        <taxon>Bacteria</taxon>
        <taxon>Pseudomonadati</taxon>
        <taxon>Pseudomonadota</taxon>
        <taxon>Gammaproteobacteria</taxon>
        <taxon>Moraxellales</taxon>
        <taxon>Moraxellaceae</taxon>
        <taxon>Acinetobacter</taxon>
    </lineage>
</organism>
<dbReference type="EMBL" id="VFBM01000001">
    <property type="protein sequence ID" value="TNX93922.1"/>
    <property type="molecule type" value="Genomic_DNA"/>
</dbReference>
<sequence length="272" mass="29880">MNAAVNPDKIIPIRASSLSDLFDCPARWEAKNLLNRRTPAGARTRLGTAVHEAVTQWDYLNLIGEDVTLEECREILHHQIWQPGEEVDWSDLDQNAAEAIGHSLVQKYITHIAPTQKFIGVEVRCESLILADLGIELTGTIDRIYENNEGELGIGDLKSGKNAVASNGTVKTVGHTPQMGIYTVLASHALQEPVLAPARIYGLTTGKTDKGQHVGIGEIDSPAEVLLGTEEEPGLLHHAAKLIKHGVFYGNSKSMMCHDKYCPVYHTCKFRK</sequence>
<dbReference type="InterPro" id="IPR038726">
    <property type="entry name" value="PDDEXK_AddAB-type"/>
</dbReference>
<accession>A0A8H2PW90</accession>
<dbReference type="Pfam" id="PF12705">
    <property type="entry name" value="PDDEXK_1"/>
    <property type="match status" value="1"/>
</dbReference>
<dbReference type="Gene3D" id="3.90.320.10">
    <property type="match status" value="1"/>
</dbReference>
<feature type="domain" description="PD-(D/E)XK endonuclease-like" evidence="1">
    <location>
        <begin position="15"/>
        <end position="268"/>
    </location>
</feature>
<evidence type="ECO:0000313" key="2">
    <source>
        <dbReference type="EMBL" id="TNX93922.1"/>
    </source>
</evidence>
<evidence type="ECO:0000313" key="3">
    <source>
        <dbReference type="Proteomes" id="UP000314285"/>
    </source>
</evidence>
<dbReference type="AlphaFoldDB" id="A0A8H2PW90"/>
<reference evidence="2 3" key="1">
    <citation type="submission" date="2019-06" db="EMBL/GenBank/DDBJ databases">
        <title>Genome of Acinetobacter radioresistens APH1, a phenol degrading strain.</title>
        <authorList>
            <person name="Liu Y."/>
        </authorList>
    </citation>
    <scope>NUCLEOTIDE SEQUENCE [LARGE SCALE GENOMIC DNA]</scope>
    <source>
        <strain evidence="2 3">APH1</strain>
    </source>
</reference>